<dbReference type="GO" id="GO:0003723">
    <property type="term" value="F:RNA binding"/>
    <property type="evidence" value="ECO:0007669"/>
    <property type="project" value="UniProtKB-KW"/>
</dbReference>
<dbReference type="SMART" id="SM00363">
    <property type="entry name" value="S4"/>
    <property type="match status" value="1"/>
</dbReference>
<feature type="domain" description="RNA-binding S4" evidence="3">
    <location>
        <begin position="13"/>
        <end position="76"/>
    </location>
</feature>
<dbReference type="Pfam" id="PF01479">
    <property type="entry name" value="S4"/>
    <property type="match status" value="1"/>
</dbReference>
<evidence type="ECO:0000259" key="3">
    <source>
        <dbReference type="SMART" id="SM00363"/>
    </source>
</evidence>
<dbReference type="OrthoDB" id="9797176at2"/>
<dbReference type="SUPFAM" id="SSF55174">
    <property type="entry name" value="Alpha-L RNA-binding motif"/>
    <property type="match status" value="1"/>
</dbReference>
<dbReference type="EMBL" id="CYSF01000006">
    <property type="protein sequence ID" value="CUH83724.1"/>
    <property type="molecule type" value="Genomic_DNA"/>
</dbReference>
<accession>A0A0P1GN65</accession>
<keyword evidence="5" id="KW-1185">Reference proteome</keyword>
<reference evidence="4 5" key="1">
    <citation type="submission" date="2015-09" db="EMBL/GenBank/DDBJ databases">
        <authorList>
            <consortium name="Swine Surveillance"/>
        </authorList>
    </citation>
    <scope>NUCLEOTIDE SEQUENCE [LARGE SCALE GENOMIC DNA]</scope>
    <source>
        <strain evidence="4 5">CECT 8383</strain>
    </source>
</reference>
<sequence>MSDAPSHLSATKQRLDKWLWHARFYKTRGLASKMVSAGHVRVNSDKVSKPAHSVKPGDVLTFPQGNQIRVVRIEGIGDRRGPAPEAQTLYADLTEPKESVPRSPKFEGKGRPTKRDRRMIDLDRQRGLNDTPQ</sequence>
<evidence type="ECO:0000256" key="1">
    <source>
        <dbReference type="PROSITE-ProRule" id="PRU00182"/>
    </source>
</evidence>
<keyword evidence="1" id="KW-0694">RNA-binding</keyword>
<dbReference type="Gene3D" id="3.10.290.10">
    <property type="entry name" value="RNA-binding S4 domain"/>
    <property type="match status" value="1"/>
</dbReference>
<dbReference type="CDD" id="cd00165">
    <property type="entry name" value="S4"/>
    <property type="match status" value="1"/>
</dbReference>
<proteinExistence type="predicted"/>
<evidence type="ECO:0000256" key="2">
    <source>
        <dbReference type="SAM" id="MobiDB-lite"/>
    </source>
</evidence>
<evidence type="ECO:0000313" key="4">
    <source>
        <dbReference type="EMBL" id="CUH83724.1"/>
    </source>
</evidence>
<feature type="region of interest" description="Disordered" evidence="2">
    <location>
        <begin position="89"/>
        <end position="133"/>
    </location>
</feature>
<dbReference type="InterPro" id="IPR036986">
    <property type="entry name" value="S4_RNA-bd_sf"/>
</dbReference>
<evidence type="ECO:0000313" key="5">
    <source>
        <dbReference type="Proteomes" id="UP000051681"/>
    </source>
</evidence>
<keyword evidence="4" id="KW-0346">Stress response</keyword>
<dbReference type="STRING" id="340021.TM5383_00925"/>
<name>A0A0P1GN65_9RHOB</name>
<dbReference type="RefSeq" id="WP_058317867.1">
    <property type="nucleotide sequence ID" value="NZ_CYSF01000006.1"/>
</dbReference>
<dbReference type="AlphaFoldDB" id="A0A0P1GN65"/>
<feature type="compositionally biased region" description="Basic and acidic residues" evidence="2">
    <location>
        <begin position="118"/>
        <end position="127"/>
    </location>
</feature>
<feature type="compositionally biased region" description="Basic and acidic residues" evidence="2">
    <location>
        <begin position="94"/>
        <end position="110"/>
    </location>
</feature>
<dbReference type="PROSITE" id="PS50889">
    <property type="entry name" value="S4"/>
    <property type="match status" value="1"/>
</dbReference>
<organism evidence="4 5">
    <name type="scientific">Thalassovita mediterranea</name>
    <dbReference type="NCBI Taxonomy" id="340021"/>
    <lineage>
        <taxon>Bacteria</taxon>
        <taxon>Pseudomonadati</taxon>
        <taxon>Pseudomonadota</taxon>
        <taxon>Alphaproteobacteria</taxon>
        <taxon>Rhodobacterales</taxon>
        <taxon>Roseobacteraceae</taxon>
        <taxon>Thalassovita</taxon>
    </lineage>
</organism>
<protein>
    <submittedName>
        <fullName evidence="4">Heat shock protein 15</fullName>
    </submittedName>
</protein>
<dbReference type="InterPro" id="IPR002942">
    <property type="entry name" value="S4_RNA-bd"/>
</dbReference>
<dbReference type="Proteomes" id="UP000051681">
    <property type="component" value="Unassembled WGS sequence"/>
</dbReference>
<gene>
    <name evidence="4" type="primary">hslR</name>
    <name evidence="4" type="ORF">TM5383_00925</name>
</gene>